<evidence type="ECO:0000259" key="3">
    <source>
        <dbReference type="Pfam" id="PF25413"/>
    </source>
</evidence>
<keyword evidence="2" id="KW-0963">Cytoplasm</keyword>
<protein>
    <recommendedName>
        <fullName evidence="3">[F-actin]-monooxygenase MICAL1-3-like Rossman domain-containing protein</fullName>
    </recommendedName>
</protein>
<evidence type="ECO:0000256" key="1">
    <source>
        <dbReference type="ARBA" id="ARBA00004496"/>
    </source>
</evidence>
<dbReference type="InterPro" id="IPR057494">
    <property type="entry name" value="Rossman_Mical"/>
</dbReference>
<evidence type="ECO:0000313" key="5">
    <source>
        <dbReference type="Proteomes" id="UP001347796"/>
    </source>
</evidence>
<feature type="domain" description="[F-actin]-monooxygenase MICAL1-3-like Rossman" evidence="3">
    <location>
        <begin position="248"/>
        <end position="377"/>
    </location>
</feature>
<dbReference type="GO" id="GO:0005737">
    <property type="term" value="C:cytoplasm"/>
    <property type="evidence" value="ECO:0007669"/>
    <property type="project" value="UniProtKB-SubCell"/>
</dbReference>
<gene>
    <name evidence="4" type="ORF">SNE40_018841</name>
</gene>
<dbReference type="AlphaFoldDB" id="A0AAN8J634"/>
<dbReference type="Proteomes" id="UP001347796">
    <property type="component" value="Unassembled WGS sequence"/>
</dbReference>
<evidence type="ECO:0000313" key="4">
    <source>
        <dbReference type="EMBL" id="KAK6170452.1"/>
    </source>
</evidence>
<sequence>MAEETPVEETRTLNPEEADLSTCFDKFVRCETLKDTIRLFKILSGLIDVDLKDNRNVYSNIKNKVNTWRARALWAKLDCKVSQQIYEDREACKNLKALIIGAGPCGLRSAIEVALMGGKAVVVEKREDITRNNVLSLWPFVVQDLKNLGAKDFFPAFCIGGKEHISIRKLQCILVKTALLLGVEVHINVAFNDLIEPPEDQTTGIGWRCKTEPEDHIVSQYEFNTVIGADGKRHGLKGFKRNEFRGKLAIAITANFVNKRTKCDALVPEICGLSYLYDQSSFKDLKNKTDIELENIVYFKGETHYFVFTAKKESLLKRGVLKENFIDPNILLQNENVDHDKLLAYAKETANESTKFKLPDLEFQLNTYGEPDVAMFDFTCLCSAEYSSRVVERKGHLLLAAIVGDSLLEPFWPTGTGAAHGFLGVMDTAWMIKQWYSGQFTPLEVLAEREAIYQLLSQCSIQSLCNNHLQYNIDPTSRYVNLHTKARLKPSVVSHQYDGETIDLSSKIVPSNLQEDT</sequence>
<dbReference type="Pfam" id="PF25413">
    <property type="entry name" value="Rossman_Mical"/>
    <property type="match status" value="1"/>
</dbReference>
<dbReference type="PANTHER" id="PTHR23167:SF54">
    <property type="entry name" value="[F-ACTIN]-MONOOXYGENASE MICAL"/>
    <property type="match status" value="1"/>
</dbReference>
<dbReference type="InterPro" id="IPR050540">
    <property type="entry name" value="F-actin_Monoox_Mical"/>
</dbReference>
<dbReference type="PRINTS" id="PR00420">
    <property type="entry name" value="RNGMNOXGNASE"/>
</dbReference>
<comment type="caution">
    <text evidence="4">The sequence shown here is derived from an EMBL/GenBank/DDBJ whole genome shotgun (WGS) entry which is preliminary data.</text>
</comment>
<organism evidence="4 5">
    <name type="scientific">Patella caerulea</name>
    <name type="common">Rayed Mediterranean limpet</name>
    <dbReference type="NCBI Taxonomy" id="87958"/>
    <lineage>
        <taxon>Eukaryota</taxon>
        <taxon>Metazoa</taxon>
        <taxon>Spiralia</taxon>
        <taxon>Lophotrochozoa</taxon>
        <taxon>Mollusca</taxon>
        <taxon>Gastropoda</taxon>
        <taxon>Patellogastropoda</taxon>
        <taxon>Patelloidea</taxon>
        <taxon>Patellidae</taxon>
        <taxon>Patella</taxon>
    </lineage>
</organism>
<dbReference type="Gene3D" id="3.50.50.60">
    <property type="entry name" value="FAD/NAD(P)-binding domain"/>
    <property type="match status" value="1"/>
</dbReference>
<keyword evidence="5" id="KW-1185">Reference proteome</keyword>
<comment type="subcellular location">
    <subcellularLocation>
        <location evidence="1">Cytoplasm</location>
    </subcellularLocation>
</comment>
<accession>A0AAN8J634</accession>
<dbReference type="InterPro" id="IPR036188">
    <property type="entry name" value="FAD/NAD-bd_sf"/>
</dbReference>
<dbReference type="SUPFAM" id="SSF51905">
    <property type="entry name" value="FAD/NAD(P)-binding domain"/>
    <property type="match status" value="1"/>
</dbReference>
<dbReference type="PANTHER" id="PTHR23167">
    <property type="entry name" value="CALPONIN HOMOLOGY DOMAIN-CONTAINING PROTEIN DDB_G0272472-RELATED"/>
    <property type="match status" value="1"/>
</dbReference>
<name>A0AAN8J634_PATCE</name>
<reference evidence="4 5" key="1">
    <citation type="submission" date="2024-01" db="EMBL/GenBank/DDBJ databases">
        <title>The genome of the rayed Mediterranean limpet Patella caerulea (Linnaeus, 1758).</title>
        <authorList>
            <person name="Anh-Thu Weber A."/>
            <person name="Halstead-Nussloch G."/>
        </authorList>
    </citation>
    <scope>NUCLEOTIDE SEQUENCE [LARGE SCALE GENOMIC DNA]</scope>
    <source>
        <strain evidence="4">AATW-2023a</strain>
        <tissue evidence="4">Whole specimen</tissue>
    </source>
</reference>
<dbReference type="EMBL" id="JAZGQO010000014">
    <property type="protein sequence ID" value="KAK6170452.1"/>
    <property type="molecule type" value="Genomic_DNA"/>
</dbReference>
<proteinExistence type="predicted"/>
<evidence type="ECO:0000256" key="2">
    <source>
        <dbReference type="ARBA" id="ARBA00022490"/>
    </source>
</evidence>